<accession>A0AAJ5F673</accession>
<dbReference type="SUPFAM" id="SSF56281">
    <property type="entry name" value="Metallo-hydrolase/oxidoreductase"/>
    <property type="match status" value="1"/>
</dbReference>
<evidence type="ECO:0000313" key="4">
    <source>
        <dbReference type="Proteomes" id="UP000308000"/>
    </source>
</evidence>
<name>A0AAJ5F673_9DEIO</name>
<dbReference type="Proteomes" id="UP000536909">
    <property type="component" value="Unassembled WGS sequence"/>
</dbReference>
<reference evidence="3 4" key="1">
    <citation type="submission" date="2019-04" db="EMBL/GenBank/DDBJ databases">
        <title>Deinococcus metalilatus MA1002 mutant No.5.</title>
        <authorList>
            <person name="Park W."/>
            <person name="Park C."/>
        </authorList>
    </citation>
    <scope>NUCLEOTIDE SEQUENCE [LARGE SCALE GENOMIC DNA]</scope>
    <source>
        <strain evidence="3 4">MA1002-m5</strain>
    </source>
</reference>
<evidence type="ECO:0000313" key="2">
    <source>
        <dbReference type="EMBL" id="MBB5296043.1"/>
    </source>
</evidence>
<keyword evidence="5" id="KW-1185">Reference proteome</keyword>
<keyword evidence="2" id="KW-0378">Hydrolase</keyword>
<comment type="caution">
    <text evidence="3">The sequence shown here is derived from an EMBL/GenBank/DDBJ whole genome shotgun (WGS) entry which is preliminary data.</text>
</comment>
<dbReference type="Pfam" id="PF12706">
    <property type="entry name" value="Lactamase_B_2"/>
    <property type="match status" value="1"/>
</dbReference>
<dbReference type="GO" id="GO:0042781">
    <property type="term" value="F:3'-tRNA processing endoribonuclease activity"/>
    <property type="evidence" value="ECO:0007669"/>
    <property type="project" value="UniProtKB-EC"/>
</dbReference>
<dbReference type="RefSeq" id="WP_129118378.1">
    <property type="nucleotide sequence ID" value="NZ_BSUI01000008.1"/>
</dbReference>
<dbReference type="EMBL" id="JACHFV010000009">
    <property type="protein sequence ID" value="MBB5296043.1"/>
    <property type="molecule type" value="Genomic_DNA"/>
</dbReference>
<dbReference type="NCBIfam" id="NF002558">
    <property type="entry name" value="PRK02126.1"/>
    <property type="match status" value="1"/>
</dbReference>
<dbReference type="InterPro" id="IPR036866">
    <property type="entry name" value="RibonucZ/Hydroxyglut_hydro"/>
</dbReference>
<protein>
    <submittedName>
        <fullName evidence="3">MBL fold metallo-hydrolase</fullName>
    </submittedName>
    <submittedName>
        <fullName evidence="2">Ribonuclease Z</fullName>
        <ecNumber evidence="2">3.1.26.11</ecNumber>
    </submittedName>
</protein>
<feature type="domain" description="Metallo-beta-lactamase" evidence="1">
    <location>
        <begin position="27"/>
        <end position="176"/>
    </location>
</feature>
<evidence type="ECO:0000313" key="5">
    <source>
        <dbReference type="Proteomes" id="UP000536909"/>
    </source>
</evidence>
<evidence type="ECO:0000313" key="3">
    <source>
        <dbReference type="EMBL" id="TLK25891.1"/>
    </source>
</evidence>
<reference evidence="2 5" key="2">
    <citation type="submission" date="2020-08" db="EMBL/GenBank/DDBJ databases">
        <title>Genomic Encyclopedia of Type Strains, Phase IV (KMG-IV): sequencing the most valuable type-strain genomes for metagenomic binning, comparative biology and taxonomic classification.</title>
        <authorList>
            <person name="Goeker M."/>
        </authorList>
    </citation>
    <scope>NUCLEOTIDE SEQUENCE [LARGE SCALE GENOMIC DNA]</scope>
    <source>
        <strain evidence="2 5">DSM 105434</strain>
    </source>
</reference>
<evidence type="ECO:0000259" key="1">
    <source>
        <dbReference type="Pfam" id="PF12706"/>
    </source>
</evidence>
<organism evidence="3 4">
    <name type="scientific">Deinococcus metallilatus</name>
    <dbReference type="NCBI Taxonomy" id="1211322"/>
    <lineage>
        <taxon>Bacteria</taxon>
        <taxon>Thermotogati</taxon>
        <taxon>Deinococcota</taxon>
        <taxon>Deinococci</taxon>
        <taxon>Deinococcales</taxon>
        <taxon>Deinococcaceae</taxon>
        <taxon>Deinococcus</taxon>
    </lineage>
</organism>
<dbReference type="EMBL" id="VBRC01000008">
    <property type="protein sequence ID" value="TLK25891.1"/>
    <property type="molecule type" value="Genomic_DNA"/>
</dbReference>
<dbReference type="InterPro" id="IPR001279">
    <property type="entry name" value="Metallo-B-lactamas"/>
</dbReference>
<dbReference type="EC" id="3.1.26.11" evidence="2"/>
<dbReference type="AlphaFoldDB" id="A0AAJ5F673"/>
<proteinExistence type="predicted"/>
<dbReference type="Gene3D" id="3.60.15.10">
    <property type="entry name" value="Ribonuclease Z/Hydroxyacylglutathione hydrolase-like"/>
    <property type="match status" value="1"/>
</dbReference>
<gene>
    <name evidence="3" type="ORF">FCS05_12755</name>
    <name evidence="2" type="ORF">HNQ10_002882</name>
</gene>
<sequence length="331" mass="36655">MLKVQVLGHPTGDNALWVTADSGQGQTRLLFDSGEDTLDALPLAEIQAIDHLLFSHLHMDHVAGFDTFFRANFDRTTRENHIWGPPGTARILWHRFQGYWWNYAPELHATWRVHDVDGQEVRTFRFEAREAFEAMHEEGTRPLHGPLLTTAEANVEAIPLKHHGLSLGYVVREPQRVTVDAGQLGALGLKGGPWLARLKAGAKGSLDVHGTPYEADELAARLLRRQTGESLAYLTDFLLDGAEQGRLAPLLAGVDTLYAEAQYAPEDAALAGRHQHTTVTQVAALALVAGVRELCLLHLSRRYGPDRWPELLQAARSIFPTTHFPAGWVDG</sequence>
<dbReference type="PANTHER" id="PTHR46018">
    <property type="entry name" value="ZINC PHOSPHODIESTERASE ELAC PROTEIN 1"/>
    <property type="match status" value="1"/>
</dbReference>
<dbReference type="Proteomes" id="UP000308000">
    <property type="component" value="Unassembled WGS sequence"/>
</dbReference>
<dbReference type="PANTHER" id="PTHR46018:SF2">
    <property type="entry name" value="ZINC PHOSPHODIESTERASE ELAC PROTEIN 1"/>
    <property type="match status" value="1"/>
</dbReference>